<accession>A0AAU7CBZ7</accession>
<proteinExistence type="predicted"/>
<dbReference type="AlphaFoldDB" id="A0AAU7CBZ7"/>
<feature type="compositionally biased region" description="Basic and acidic residues" evidence="1">
    <location>
        <begin position="213"/>
        <end position="222"/>
    </location>
</feature>
<feature type="transmembrane region" description="Helical" evidence="2">
    <location>
        <begin position="37"/>
        <end position="53"/>
    </location>
</feature>
<organism evidence="3">
    <name type="scientific">Singulisphaera sp. Ch08</name>
    <dbReference type="NCBI Taxonomy" id="3120278"/>
    <lineage>
        <taxon>Bacteria</taxon>
        <taxon>Pseudomonadati</taxon>
        <taxon>Planctomycetota</taxon>
        <taxon>Planctomycetia</taxon>
        <taxon>Isosphaerales</taxon>
        <taxon>Isosphaeraceae</taxon>
        <taxon>Singulisphaera</taxon>
    </lineage>
</organism>
<keyword evidence="2" id="KW-0472">Membrane</keyword>
<feature type="transmembrane region" description="Helical" evidence="2">
    <location>
        <begin position="65"/>
        <end position="83"/>
    </location>
</feature>
<dbReference type="EMBL" id="CP155447">
    <property type="protein sequence ID" value="XBH02477.1"/>
    <property type="molecule type" value="Genomic_DNA"/>
</dbReference>
<evidence type="ECO:0000256" key="2">
    <source>
        <dbReference type="SAM" id="Phobius"/>
    </source>
</evidence>
<keyword evidence="2" id="KW-1133">Transmembrane helix</keyword>
<keyword evidence="2" id="KW-0812">Transmembrane</keyword>
<gene>
    <name evidence="3" type="ORF">V5E97_29705</name>
</gene>
<name>A0AAU7CBZ7_9BACT</name>
<reference evidence="3" key="1">
    <citation type="submission" date="2024-05" db="EMBL/GenBank/DDBJ databases">
        <title>Planctomycetes of the genus Singulisphaera possess chitinolytic capabilities.</title>
        <authorList>
            <person name="Ivanova A."/>
        </authorList>
    </citation>
    <scope>NUCLEOTIDE SEQUENCE</scope>
    <source>
        <strain evidence="3">Ch08T</strain>
    </source>
</reference>
<protein>
    <submittedName>
        <fullName evidence="3">Uncharacterized protein</fullName>
    </submittedName>
</protein>
<sequence>MTRSQVSLGWLMGAVALIGFHLAVVCSSPPPLGLNNLEVGLLPSVTVLAIALLSTSGRRGERGRIFVRGFVASLAVAICIYLVCCVTAPDLVRRPVVYYINEIEPSLYDADLSVVYRLSLEIQGLILGLPQLLVALVGGTGDGHREGETVHGRGRLTGACPCGGYQFISNRGCVPGIVIRRSRPPRRSILCRIVGFKRLAHRHCLERAVPTASHEHSQEELGGRGAPGSDCLDLSGDFE</sequence>
<feature type="region of interest" description="Disordered" evidence="1">
    <location>
        <begin position="210"/>
        <end position="229"/>
    </location>
</feature>
<evidence type="ECO:0000313" key="3">
    <source>
        <dbReference type="EMBL" id="XBH02477.1"/>
    </source>
</evidence>
<evidence type="ECO:0000256" key="1">
    <source>
        <dbReference type="SAM" id="MobiDB-lite"/>
    </source>
</evidence>
<dbReference type="RefSeq" id="WP_406695219.1">
    <property type="nucleotide sequence ID" value="NZ_CP155447.1"/>
</dbReference>